<dbReference type="AlphaFoldDB" id="A0A914DRL4"/>
<feature type="transmembrane region" description="Helical" evidence="1">
    <location>
        <begin position="54"/>
        <end position="73"/>
    </location>
</feature>
<sequence>MYSLTTNSQDTNDPDYFTCYGRDVKKVASDIAIAHIALAAFLFLAHLISREGYIFLSFPISTLVILAGFVVIYADRKAKAWAYIPFLVVQHMALLYLNG</sequence>
<keyword evidence="1" id="KW-0472">Membrane</keyword>
<keyword evidence="2" id="KW-1185">Reference proteome</keyword>
<dbReference type="WBParaSite" id="ACRNAN_scaffold3748.g14087.t1">
    <property type="protein sequence ID" value="ACRNAN_scaffold3748.g14087.t1"/>
    <property type="gene ID" value="ACRNAN_scaffold3748.g14087"/>
</dbReference>
<dbReference type="Proteomes" id="UP000887540">
    <property type="component" value="Unplaced"/>
</dbReference>
<evidence type="ECO:0000256" key="1">
    <source>
        <dbReference type="SAM" id="Phobius"/>
    </source>
</evidence>
<keyword evidence="1" id="KW-0812">Transmembrane</keyword>
<protein>
    <submittedName>
        <fullName evidence="3">Uncharacterized protein</fullName>
    </submittedName>
</protein>
<name>A0A914DRL4_9BILA</name>
<evidence type="ECO:0000313" key="3">
    <source>
        <dbReference type="WBParaSite" id="ACRNAN_scaffold3748.g14087.t1"/>
    </source>
</evidence>
<feature type="transmembrane region" description="Helical" evidence="1">
    <location>
        <begin position="31"/>
        <end position="48"/>
    </location>
</feature>
<proteinExistence type="predicted"/>
<evidence type="ECO:0000313" key="2">
    <source>
        <dbReference type="Proteomes" id="UP000887540"/>
    </source>
</evidence>
<accession>A0A914DRL4</accession>
<keyword evidence="1" id="KW-1133">Transmembrane helix</keyword>
<organism evidence="2 3">
    <name type="scientific">Acrobeloides nanus</name>
    <dbReference type="NCBI Taxonomy" id="290746"/>
    <lineage>
        <taxon>Eukaryota</taxon>
        <taxon>Metazoa</taxon>
        <taxon>Ecdysozoa</taxon>
        <taxon>Nematoda</taxon>
        <taxon>Chromadorea</taxon>
        <taxon>Rhabditida</taxon>
        <taxon>Tylenchina</taxon>
        <taxon>Cephalobomorpha</taxon>
        <taxon>Cephaloboidea</taxon>
        <taxon>Cephalobidae</taxon>
        <taxon>Acrobeloides</taxon>
    </lineage>
</organism>
<reference evidence="3" key="1">
    <citation type="submission" date="2022-11" db="UniProtKB">
        <authorList>
            <consortium name="WormBaseParasite"/>
        </authorList>
    </citation>
    <scope>IDENTIFICATION</scope>
</reference>